<keyword evidence="2" id="KW-1003">Cell membrane</keyword>
<keyword evidence="5" id="KW-0552">Olfaction</keyword>
<keyword evidence="9" id="KW-0807">Transducer</keyword>
<evidence type="ECO:0000256" key="3">
    <source>
        <dbReference type="ARBA" id="ARBA00022606"/>
    </source>
</evidence>
<dbReference type="PANTHER" id="PTHR21137:SF35">
    <property type="entry name" value="ODORANT RECEPTOR 19A-RELATED"/>
    <property type="match status" value="1"/>
</dbReference>
<evidence type="ECO:0000256" key="7">
    <source>
        <dbReference type="ARBA" id="ARBA00023136"/>
    </source>
</evidence>
<dbReference type="GO" id="GO:0007165">
    <property type="term" value="P:signal transduction"/>
    <property type="evidence" value="ECO:0007669"/>
    <property type="project" value="UniProtKB-KW"/>
</dbReference>
<dbReference type="InterPro" id="IPR004117">
    <property type="entry name" value="7tm6_olfct_rcpt"/>
</dbReference>
<protein>
    <recommendedName>
        <fullName evidence="13">7tm 6 domain containing protein</fullName>
    </recommendedName>
</protein>
<dbReference type="GO" id="GO:0004984">
    <property type="term" value="F:olfactory receptor activity"/>
    <property type="evidence" value="ECO:0007669"/>
    <property type="project" value="InterPro"/>
</dbReference>
<gene>
    <name evidence="11" type="ORF">GEV33_014561</name>
</gene>
<feature type="transmembrane region" description="Helical" evidence="10">
    <location>
        <begin position="129"/>
        <end position="149"/>
    </location>
</feature>
<feature type="transmembrane region" description="Helical" evidence="10">
    <location>
        <begin position="727"/>
        <end position="745"/>
    </location>
</feature>
<reference evidence="11" key="1">
    <citation type="journal article" date="2020" name="J Insects Food Feed">
        <title>The yellow mealworm (Tenebrio molitor) genome: a resource for the emerging insects as food and feed industry.</title>
        <authorList>
            <person name="Eriksson T."/>
            <person name="Andere A."/>
            <person name="Kelstrup H."/>
            <person name="Emery V."/>
            <person name="Picard C."/>
        </authorList>
    </citation>
    <scope>NUCLEOTIDE SEQUENCE</scope>
    <source>
        <strain evidence="11">Stoneville</strain>
        <tissue evidence="11">Whole head</tissue>
    </source>
</reference>
<feature type="transmembrane region" description="Helical" evidence="10">
    <location>
        <begin position="499"/>
        <end position="524"/>
    </location>
</feature>
<proteinExistence type="predicted"/>
<dbReference type="GO" id="GO:0005549">
    <property type="term" value="F:odorant binding"/>
    <property type="evidence" value="ECO:0007669"/>
    <property type="project" value="InterPro"/>
</dbReference>
<keyword evidence="3" id="KW-0716">Sensory transduction</keyword>
<feature type="transmembrane region" description="Helical" evidence="10">
    <location>
        <begin position="372"/>
        <end position="393"/>
    </location>
</feature>
<sequence>MEKFDWKLTIRVNIIMLQLVGLWPKGDEIYRRNLYTLYAITSTVLIMGGHNFFQAMNIFFVYNDLEALAGTFFITVTDLLASVKMYFFVQNIGLLKELMMTLNCEIIQPKTRRQIDLVRPGLTIWKMTYVTFWVMVGATTTLMLVFPFFNNSLQEKQLPFAAWYPFSTKKSPFYEVAYLYQAVGMWYLTVANVNMDTLIAALMMYVGTQCDILCDDLRNLHDLSDTKNIVKCVKHHREIVRSCGEMQKFDWRVTIKTNLMMLRVVGLWPDGDDFHSDLYTLYAIISINLFINGHVFFQTMHIFSVYKDLEALTGTIFITLTQMLASVKVYCFVQNIKILKELLTALNCEEFQPRNDAQRDLVGFDLGVWRTIYKAFTVLVGATLLLFVMFPVLDEGRKLPFAAWYPFDTAKSPLYELTYCYQAVSIWFLATANLNMDTIIPALMMYTGGQCDILCDNLKALKRANFSKQIVACIRHHNAILSFAENSNKFFDMIVLGQFFTSSVSIGLAMFQLTLVRVVLDFFFCTGCDFLKKVAPFTSECYSLLFYVGSATVQIFLYCWFGNEVEYKYPTSSGSKDRMCRSREIGIFSGSRLRCSHGPHWKSTIKLNIVMFKLVGLWPPGENYKFELYTLYSVVAISVLLFGHVVFHTAEILFLVGSDLKLLIRVLFIGLTQILAFIKACFVIKNIKMLKHLMACLESDLFQPETVEQRELIQPDLNTWKTVHRSFSVLVLSTAFLFMAVPILTKMTKDHVLPFEAWYPYDTKKSPFYEITYVYQFLAITFRGVTSINVDTFIAALNTFVGTQCMILCDNLKNIKGHSEEVTVRKLKRCIDHHKEIVRSECFAENSNKFFNWIVLCQFFSSSVAIGLTMFLLSLVDPLSNESHSLLFYFGTVTSEIFLYCWFGNEVEIKVRIQI</sequence>
<feature type="transmembrane region" description="Helical" evidence="10">
    <location>
        <begin position="662"/>
        <end position="684"/>
    </location>
</feature>
<evidence type="ECO:0000256" key="10">
    <source>
        <dbReference type="SAM" id="Phobius"/>
    </source>
</evidence>
<feature type="transmembrane region" description="Helical" evidence="10">
    <location>
        <begin position="544"/>
        <end position="561"/>
    </location>
</feature>
<evidence type="ECO:0000256" key="2">
    <source>
        <dbReference type="ARBA" id="ARBA00022475"/>
    </source>
</evidence>
<evidence type="ECO:0000256" key="9">
    <source>
        <dbReference type="ARBA" id="ARBA00023224"/>
    </source>
</evidence>
<accession>A0A8J6H510</accession>
<keyword evidence="6 10" id="KW-1133">Transmembrane helix</keyword>
<evidence type="ECO:0000256" key="5">
    <source>
        <dbReference type="ARBA" id="ARBA00022725"/>
    </source>
</evidence>
<dbReference type="AlphaFoldDB" id="A0A8J6H510"/>
<reference evidence="11" key="2">
    <citation type="submission" date="2021-08" db="EMBL/GenBank/DDBJ databases">
        <authorList>
            <person name="Eriksson T."/>
        </authorList>
    </citation>
    <scope>NUCLEOTIDE SEQUENCE</scope>
    <source>
        <strain evidence="11">Stoneville</strain>
        <tissue evidence="11">Whole head</tissue>
    </source>
</reference>
<evidence type="ECO:0000256" key="8">
    <source>
        <dbReference type="ARBA" id="ARBA00023170"/>
    </source>
</evidence>
<feature type="transmembrane region" description="Helical" evidence="10">
    <location>
        <begin position="773"/>
        <end position="797"/>
    </location>
</feature>
<organism evidence="11 12">
    <name type="scientific">Tenebrio molitor</name>
    <name type="common">Yellow mealworm beetle</name>
    <dbReference type="NCBI Taxonomy" id="7067"/>
    <lineage>
        <taxon>Eukaryota</taxon>
        <taxon>Metazoa</taxon>
        <taxon>Ecdysozoa</taxon>
        <taxon>Arthropoda</taxon>
        <taxon>Hexapoda</taxon>
        <taxon>Insecta</taxon>
        <taxon>Pterygota</taxon>
        <taxon>Neoptera</taxon>
        <taxon>Endopterygota</taxon>
        <taxon>Coleoptera</taxon>
        <taxon>Polyphaga</taxon>
        <taxon>Cucujiformia</taxon>
        <taxon>Tenebrionidae</taxon>
        <taxon>Tenebrio</taxon>
    </lineage>
</organism>
<dbReference type="Proteomes" id="UP000719412">
    <property type="component" value="Unassembled WGS sequence"/>
</dbReference>
<feature type="transmembrane region" description="Helical" evidence="10">
    <location>
        <begin position="309"/>
        <end position="330"/>
    </location>
</feature>
<name>A0A8J6H510_TENMO</name>
<evidence type="ECO:0000313" key="11">
    <source>
        <dbReference type="EMBL" id="KAH0808230.1"/>
    </source>
</evidence>
<feature type="transmembrane region" description="Helical" evidence="10">
    <location>
        <begin position="629"/>
        <end position="650"/>
    </location>
</feature>
<dbReference type="PANTHER" id="PTHR21137">
    <property type="entry name" value="ODORANT RECEPTOR"/>
    <property type="match status" value="1"/>
</dbReference>
<comment type="subcellular location">
    <subcellularLocation>
        <location evidence="1">Cell membrane</location>
        <topology evidence="1">Multi-pass membrane protein</topology>
    </subcellularLocation>
</comment>
<evidence type="ECO:0000256" key="1">
    <source>
        <dbReference type="ARBA" id="ARBA00004651"/>
    </source>
</evidence>
<feature type="transmembrane region" description="Helical" evidence="10">
    <location>
        <begin position="850"/>
        <end position="874"/>
    </location>
</feature>
<keyword evidence="12" id="KW-1185">Reference proteome</keyword>
<dbReference type="GO" id="GO:0005886">
    <property type="term" value="C:plasma membrane"/>
    <property type="evidence" value="ECO:0007669"/>
    <property type="project" value="UniProtKB-SubCell"/>
</dbReference>
<feature type="transmembrane region" description="Helical" evidence="10">
    <location>
        <begin position="886"/>
        <end position="903"/>
    </location>
</feature>
<evidence type="ECO:0000256" key="4">
    <source>
        <dbReference type="ARBA" id="ARBA00022692"/>
    </source>
</evidence>
<dbReference type="Pfam" id="PF02949">
    <property type="entry name" value="7tm_6"/>
    <property type="match status" value="3"/>
</dbReference>
<keyword evidence="4 10" id="KW-0812">Transmembrane</keyword>
<evidence type="ECO:0000256" key="6">
    <source>
        <dbReference type="ARBA" id="ARBA00022989"/>
    </source>
</evidence>
<keyword evidence="8" id="KW-0675">Receptor</keyword>
<feature type="transmembrane region" description="Helical" evidence="10">
    <location>
        <begin position="68"/>
        <end position="89"/>
    </location>
</feature>
<feature type="transmembrane region" description="Helical" evidence="10">
    <location>
        <begin position="35"/>
        <end position="62"/>
    </location>
</feature>
<keyword evidence="7 10" id="KW-0472">Membrane</keyword>
<evidence type="ECO:0008006" key="13">
    <source>
        <dbReference type="Google" id="ProtNLM"/>
    </source>
</evidence>
<comment type="caution">
    <text evidence="11">The sequence shown here is derived from an EMBL/GenBank/DDBJ whole genome shotgun (WGS) entry which is preliminary data.</text>
</comment>
<feature type="transmembrane region" description="Helical" evidence="10">
    <location>
        <begin position="278"/>
        <end position="297"/>
    </location>
</feature>
<evidence type="ECO:0000313" key="12">
    <source>
        <dbReference type="Proteomes" id="UP000719412"/>
    </source>
</evidence>
<dbReference type="EMBL" id="JABDTM020028997">
    <property type="protein sequence ID" value="KAH0808230.1"/>
    <property type="molecule type" value="Genomic_DNA"/>
</dbReference>